<dbReference type="AlphaFoldDB" id="A0A1G5SE13"/>
<dbReference type="Proteomes" id="UP000198729">
    <property type="component" value="Unassembled WGS sequence"/>
</dbReference>
<sequence>MLTGSFALADPCRTDPACHKVDHAVFDHPHHFVFVGTAPGDELPFYPLLKDHCSEEDNYCALIFATHGETKCESEAAMECAQLRAAELRESAAYINADAWLHPLPSGDTLHPSAPAQIKRVYDDLARSAGFEGVTGYLKRAFRNLQPLALRPLMVISPYPYPETIPFDPILLALDEFINRAVEDLQAEGMNILHIYVDSQIKRAEEAFVSRQDDWFLECRPGPQNLLKTHTQLTQFDVFRHGADDIYRSQIYRFGEFSNSPQRYEFCYDLTRRYFDTQRSEKLLGFQLTSPEQLDEVSIFSNAFSFSSGNIEEITHYLNRNANRLIPVVVINQFIFDIARHSVTQQDAYPLIEAIRSSSHRGPILFLLDEPFWHIRLGCLNGVESACNEIAQNYASTLTTLRKISRDLRKAFPQAGMAHIEAYMELLLQKSDNPSANIIMFDEAEYLGYDCYGAFSNCGVTDASATLTNIEGGNISANFSGKNFIGSLSLFAIDDPQIKSMLIDTGLPDPLPNYKHLGIICGQLQVNCTGINLANSATSRSQSDYIQWVLDTLLAMEQHNPIGRKMILVPGLMQDFNFFPDETKAIDQMNAFLEVLDSSSLFGAMGGFIWGDLQEGIFPYIGARSLASTRLLTAQAFRARLSVNSTAPLPPSMSLVGGTGQRGNFRQLKLSGARQGDVYLQNAGMDVCSVQIGDTPEQMMSLNQLNHIHIPNLEPPLHVKANCFSRDQRFEEAVDFID</sequence>
<organism evidence="1 2">
    <name type="scientific">Nitrosomonas mobilis</name>
    <dbReference type="NCBI Taxonomy" id="51642"/>
    <lineage>
        <taxon>Bacteria</taxon>
        <taxon>Pseudomonadati</taxon>
        <taxon>Pseudomonadota</taxon>
        <taxon>Betaproteobacteria</taxon>
        <taxon>Nitrosomonadales</taxon>
        <taxon>Nitrosomonadaceae</taxon>
        <taxon>Nitrosomonas</taxon>
    </lineage>
</organism>
<gene>
    <name evidence="1" type="ORF">NSMM_260077</name>
</gene>
<accession>A0A1G5SE13</accession>
<reference evidence="1 2" key="1">
    <citation type="submission" date="2016-10" db="EMBL/GenBank/DDBJ databases">
        <authorList>
            <person name="de Groot N.N."/>
        </authorList>
    </citation>
    <scope>NUCLEOTIDE SEQUENCE [LARGE SCALE GENOMIC DNA]</scope>
    <source>
        <strain evidence="1">1</strain>
    </source>
</reference>
<name>A0A1G5SE13_9PROT</name>
<keyword evidence="2" id="KW-1185">Reference proteome</keyword>
<evidence type="ECO:0000313" key="1">
    <source>
        <dbReference type="EMBL" id="SCZ84781.1"/>
    </source>
</evidence>
<protein>
    <submittedName>
        <fullName evidence="1">Uncharacterized protein</fullName>
    </submittedName>
</protein>
<evidence type="ECO:0000313" key="2">
    <source>
        <dbReference type="Proteomes" id="UP000198729"/>
    </source>
</evidence>
<proteinExistence type="predicted"/>
<dbReference type="OrthoDB" id="8545752at2"/>
<dbReference type="RefSeq" id="WP_090284528.1">
    <property type="nucleotide sequence ID" value="NZ_FMWO01000032.1"/>
</dbReference>
<dbReference type="EMBL" id="FMWO01000032">
    <property type="protein sequence ID" value="SCZ84781.1"/>
    <property type="molecule type" value="Genomic_DNA"/>
</dbReference>